<dbReference type="EMBL" id="AZMM01003629">
    <property type="protein sequence ID" value="ETJ42406.1"/>
    <property type="molecule type" value="Genomic_DNA"/>
</dbReference>
<proteinExistence type="predicted"/>
<protein>
    <submittedName>
        <fullName evidence="1">Putative cell wall-associated serine proteinase</fullName>
    </submittedName>
</protein>
<gene>
    <name evidence="1" type="ORF">Q604_UNBC03629G0001</name>
</gene>
<dbReference type="AlphaFoldDB" id="W1YJ82"/>
<evidence type="ECO:0000313" key="1">
    <source>
        <dbReference type="EMBL" id="ETJ42406.1"/>
    </source>
</evidence>
<accession>W1YJ82</accession>
<comment type="caution">
    <text evidence="1">The sequence shown here is derived from an EMBL/GenBank/DDBJ whole genome shotgun (WGS) entry which is preliminary data.</text>
</comment>
<name>W1YJ82_9ZZZZ</name>
<organism evidence="1">
    <name type="scientific">human gut metagenome</name>
    <dbReference type="NCBI Taxonomy" id="408170"/>
    <lineage>
        <taxon>unclassified sequences</taxon>
        <taxon>metagenomes</taxon>
        <taxon>organismal metagenomes</taxon>
    </lineage>
</organism>
<sequence length="75" mass="7632">AGGIPVVVDTQAPDTQISTVSEGETVADQRVLTVSATDQHLATAQATVDGKVVDSLSTPTTAKAGTVQEDILEIL</sequence>
<reference evidence="1" key="1">
    <citation type="submission" date="2013-12" db="EMBL/GenBank/DDBJ databases">
        <title>A Varibaculum cambriense genome reconstructed from a premature infant gut community with otherwise low bacterial novelty that shifts toward anaerobic metabolism during the third week of life.</title>
        <authorList>
            <person name="Brown C.T."/>
            <person name="Sharon I."/>
            <person name="Thomas B.C."/>
            <person name="Castelle C.J."/>
            <person name="Morowitz M.J."/>
            <person name="Banfield J.F."/>
        </authorList>
    </citation>
    <scope>NUCLEOTIDE SEQUENCE</scope>
</reference>
<feature type="non-terminal residue" evidence="1">
    <location>
        <position position="1"/>
    </location>
</feature>
<feature type="non-terminal residue" evidence="1">
    <location>
        <position position="75"/>
    </location>
</feature>